<feature type="compositionally biased region" description="Gly residues" evidence="1">
    <location>
        <begin position="115"/>
        <end position="124"/>
    </location>
</feature>
<protein>
    <submittedName>
        <fullName evidence="2">Uncharacterized protein</fullName>
    </submittedName>
</protein>
<evidence type="ECO:0000313" key="2">
    <source>
        <dbReference type="EMBL" id="KIY96075.1"/>
    </source>
</evidence>
<name>A0A0D2MMU6_9CHLO</name>
<keyword evidence="3" id="KW-1185">Reference proteome</keyword>
<dbReference type="GeneID" id="25729195"/>
<organism evidence="2 3">
    <name type="scientific">Monoraphidium neglectum</name>
    <dbReference type="NCBI Taxonomy" id="145388"/>
    <lineage>
        <taxon>Eukaryota</taxon>
        <taxon>Viridiplantae</taxon>
        <taxon>Chlorophyta</taxon>
        <taxon>core chlorophytes</taxon>
        <taxon>Chlorophyceae</taxon>
        <taxon>CS clade</taxon>
        <taxon>Sphaeropleales</taxon>
        <taxon>Selenastraceae</taxon>
        <taxon>Monoraphidium</taxon>
    </lineage>
</organism>
<sequence length="165" mass="15360">MLRRPPAVAASSRGCNVIGGPKHAGAAARWRDAAAPPVGTAAAGAAATAAAAALLIAGPLSPHAAAAGALQPLFPGGPEPIPRQTPPGSGPHNPLLRLPPPPPAAPAPLAPPAPGGGSAQGGDGEGGRQACPGDGPGGGGGGGGGAGEALGDQMRQLQKGLTKPC</sequence>
<feature type="compositionally biased region" description="Pro residues" evidence="1">
    <location>
        <begin position="97"/>
        <end position="114"/>
    </location>
</feature>
<feature type="compositionally biased region" description="Pro residues" evidence="1">
    <location>
        <begin position="75"/>
        <end position="89"/>
    </location>
</feature>
<dbReference type="EMBL" id="KK103173">
    <property type="protein sequence ID" value="KIY96075.1"/>
    <property type="molecule type" value="Genomic_DNA"/>
</dbReference>
<accession>A0A0D2MMU6</accession>
<evidence type="ECO:0000313" key="3">
    <source>
        <dbReference type="Proteomes" id="UP000054498"/>
    </source>
</evidence>
<proteinExistence type="predicted"/>
<evidence type="ECO:0000256" key="1">
    <source>
        <dbReference type="SAM" id="MobiDB-lite"/>
    </source>
</evidence>
<dbReference type="AlphaFoldDB" id="A0A0D2MMU6"/>
<feature type="compositionally biased region" description="Gly residues" evidence="1">
    <location>
        <begin position="134"/>
        <end position="148"/>
    </location>
</feature>
<feature type="region of interest" description="Disordered" evidence="1">
    <location>
        <begin position="69"/>
        <end position="165"/>
    </location>
</feature>
<dbReference type="Proteomes" id="UP000054498">
    <property type="component" value="Unassembled WGS sequence"/>
</dbReference>
<dbReference type="KEGG" id="mng:MNEG_11888"/>
<dbReference type="RefSeq" id="XP_013895095.1">
    <property type="nucleotide sequence ID" value="XM_014039641.1"/>
</dbReference>
<reference evidence="2 3" key="1">
    <citation type="journal article" date="2013" name="BMC Genomics">
        <title>Reconstruction of the lipid metabolism for the microalga Monoraphidium neglectum from its genome sequence reveals characteristics suitable for biofuel production.</title>
        <authorList>
            <person name="Bogen C."/>
            <person name="Al-Dilaimi A."/>
            <person name="Albersmeier A."/>
            <person name="Wichmann J."/>
            <person name="Grundmann M."/>
            <person name="Rupp O."/>
            <person name="Lauersen K.J."/>
            <person name="Blifernez-Klassen O."/>
            <person name="Kalinowski J."/>
            <person name="Goesmann A."/>
            <person name="Mussgnug J.H."/>
            <person name="Kruse O."/>
        </authorList>
    </citation>
    <scope>NUCLEOTIDE SEQUENCE [LARGE SCALE GENOMIC DNA]</scope>
    <source>
        <strain evidence="2 3">SAG 48.87</strain>
    </source>
</reference>
<gene>
    <name evidence="2" type="ORF">MNEG_11888</name>
</gene>